<sequence>MASLPQRTVQRIGESPLAERIARVQELAYAPLIDRVRRSPLHSDVLGHPLHPPLTDVTLGCWLGATLLDLAGGAESRRGATLLAGAGLLASLPTALAGAADGAELSGAERRVVAVHALGADVATFLFVGSLTARLRGEHGRGARLAAAGNVVMVGAGFLGGHLALRRRR</sequence>
<dbReference type="Pfam" id="PF09990">
    <property type="entry name" value="DUF2231"/>
    <property type="match status" value="1"/>
</dbReference>
<reference evidence="3 4" key="1">
    <citation type="submission" date="2019-09" db="EMBL/GenBank/DDBJ databases">
        <title>Pimelobacter sp. isolated from Paulinella.</title>
        <authorList>
            <person name="Jeong S.E."/>
        </authorList>
    </citation>
    <scope>NUCLEOTIDE SEQUENCE [LARGE SCALE GENOMIC DNA]</scope>
    <source>
        <strain evidence="3 4">Pch-N</strain>
    </source>
</reference>
<name>A0A7J5DWZ5_NOCSI</name>
<accession>A0A7J5DWZ5</accession>
<evidence type="ECO:0000256" key="1">
    <source>
        <dbReference type="SAM" id="Phobius"/>
    </source>
</evidence>
<feature type="transmembrane region" description="Helical" evidence="1">
    <location>
        <begin position="112"/>
        <end position="133"/>
    </location>
</feature>
<dbReference type="RefSeq" id="WP_151577826.1">
    <property type="nucleotide sequence ID" value="NZ_WBVM01000001.1"/>
</dbReference>
<dbReference type="EMBL" id="WBVM01000001">
    <property type="protein sequence ID" value="KAB2810552.1"/>
    <property type="molecule type" value="Genomic_DNA"/>
</dbReference>
<keyword evidence="1" id="KW-0812">Transmembrane</keyword>
<evidence type="ECO:0000313" key="3">
    <source>
        <dbReference type="EMBL" id="KAB2810552.1"/>
    </source>
</evidence>
<evidence type="ECO:0000259" key="2">
    <source>
        <dbReference type="Pfam" id="PF09990"/>
    </source>
</evidence>
<dbReference type="InterPro" id="IPR019251">
    <property type="entry name" value="DUF2231_TM"/>
</dbReference>
<dbReference type="Proteomes" id="UP000449906">
    <property type="component" value="Unassembled WGS sequence"/>
</dbReference>
<organism evidence="3 4">
    <name type="scientific">Nocardioides simplex</name>
    <name type="common">Arthrobacter simplex</name>
    <dbReference type="NCBI Taxonomy" id="2045"/>
    <lineage>
        <taxon>Bacteria</taxon>
        <taxon>Bacillati</taxon>
        <taxon>Actinomycetota</taxon>
        <taxon>Actinomycetes</taxon>
        <taxon>Propionibacteriales</taxon>
        <taxon>Nocardioidaceae</taxon>
        <taxon>Pimelobacter</taxon>
    </lineage>
</organism>
<keyword evidence="1" id="KW-1133">Transmembrane helix</keyword>
<proteinExistence type="predicted"/>
<protein>
    <recommendedName>
        <fullName evidence="2">DUF2231 domain-containing protein</fullName>
    </recommendedName>
</protein>
<dbReference type="AlphaFoldDB" id="A0A7J5DWZ5"/>
<feature type="domain" description="DUF2231" evidence="2">
    <location>
        <begin position="47"/>
        <end position="166"/>
    </location>
</feature>
<keyword evidence="1" id="KW-0472">Membrane</keyword>
<gene>
    <name evidence="3" type="ORF">F9L07_00850</name>
</gene>
<feature type="transmembrane region" description="Helical" evidence="1">
    <location>
        <begin position="145"/>
        <end position="165"/>
    </location>
</feature>
<evidence type="ECO:0000313" key="4">
    <source>
        <dbReference type="Proteomes" id="UP000449906"/>
    </source>
</evidence>
<comment type="caution">
    <text evidence="3">The sequence shown here is derived from an EMBL/GenBank/DDBJ whole genome shotgun (WGS) entry which is preliminary data.</text>
</comment>